<proteinExistence type="predicted"/>
<dbReference type="Pfam" id="PF07238">
    <property type="entry name" value="PilZ"/>
    <property type="match status" value="1"/>
</dbReference>
<dbReference type="InParanoid" id="A0A0D2GLY5"/>
<dbReference type="STRING" id="1429043.X474_02590"/>
<dbReference type="Gene3D" id="2.40.10.220">
    <property type="entry name" value="predicted glycosyltransferase like domains"/>
    <property type="match status" value="1"/>
</dbReference>
<dbReference type="SUPFAM" id="SSF141371">
    <property type="entry name" value="PilZ domain-like"/>
    <property type="match status" value="1"/>
</dbReference>
<organism evidence="2 3">
    <name type="scientific">Dethiosulfatarculus sandiegensis</name>
    <dbReference type="NCBI Taxonomy" id="1429043"/>
    <lineage>
        <taxon>Bacteria</taxon>
        <taxon>Pseudomonadati</taxon>
        <taxon>Thermodesulfobacteriota</taxon>
        <taxon>Desulfarculia</taxon>
        <taxon>Desulfarculales</taxon>
        <taxon>Desulfarculaceae</taxon>
        <taxon>Dethiosulfatarculus</taxon>
    </lineage>
</organism>
<feature type="domain" description="PilZ" evidence="1">
    <location>
        <begin position="137"/>
        <end position="235"/>
    </location>
</feature>
<dbReference type="Proteomes" id="UP000032233">
    <property type="component" value="Unassembled WGS sequence"/>
</dbReference>
<dbReference type="EMBL" id="AZAC01000002">
    <property type="protein sequence ID" value="KIX15712.1"/>
    <property type="molecule type" value="Genomic_DNA"/>
</dbReference>
<reference evidence="2 3" key="1">
    <citation type="submission" date="2013-11" db="EMBL/GenBank/DDBJ databases">
        <title>Metagenomic analysis of a methanogenic consortium involved in long chain n-alkane degradation.</title>
        <authorList>
            <person name="Davidova I.A."/>
            <person name="Callaghan A.V."/>
            <person name="Wawrik B."/>
            <person name="Pruitt S."/>
            <person name="Marks C."/>
            <person name="Duncan K.E."/>
            <person name="Suflita J.M."/>
        </authorList>
    </citation>
    <scope>NUCLEOTIDE SEQUENCE [LARGE SCALE GENOMIC DNA]</scope>
    <source>
        <strain evidence="2 3">SPR</strain>
    </source>
</reference>
<dbReference type="InterPro" id="IPR009875">
    <property type="entry name" value="PilZ_domain"/>
</dbReference>
<evidence type="ECO:0000313" key="2">
    <source>
        <dbReference type="EMBL" id="KIX15712.1"/>
    </source>
</evidence>
<accession>A0A0D2GLY5</accession>
<name>A0A0D2GLY5_9BACT</name>
<sequence>MAPSKKKNKTRGLPKQEVLKSVCLRPGRQVDIVVAIDLEKNYIDTRPSILHDLHPSGRLILGQTAPPLAQRYIGREIEVTFLAKYNLEPGGVWVRVGYKTQLLGIFENYRLSQTLTEPVLVVDQPQTLEQSTLRLDFRLVPPMDQDLHLYLWPEQIELTIVDISLGGVRFSHDRTMAFELKQRISVCIESEGWSLVSDAEVVRTQNLQEAGKPNLYHTAIHFEDLDQARRKQLSEVLHRLLRFRLAHRSGMLEK</sequence>
<gene>
    <name evidence="2" type="ORF">X474_02590</name>
</gene>
<protein>
    <recommendedName>
        <fullName evidence="1">PilZ domain-containing protein</fullName>
    </recommendedName>
</protein>
<evidence type="ECO:0000313" key="3">
    <source>
        <dbReference type="Proteomes" id="UP000032233"/>
    </source>
</evidence>
<keyword evidence="3" id="KW-1185">Reference proteome</keyword>
<comment type="caution">
    <text evidence="2">The sequence shown here is derived from an EMBL/GenBank/DDBJ whole genome shotgun (WGS) entry which is preliminary data.</text>
</comment>
<dbReference type="AlphaFoldDB" id="A0A0D2GLY5"/>
<dbReference type="GO" id="GO:0035438">
    <property type="term" value="F:cyclic-di-GMP binding"/>
    <property type="evidence" value="ECO:0007669"/>
    <property type="project" value="InterPro"/>
</dbReference>
<evidence type="ECO:0000259" key="1">
    <source>
        <dbReference type="Pfam" id="PF07238"/>
    </source>
</evidence>